<reference evidence="2" key="1">
    <citation type="journal article" date="2022" name="Mol. Ecol. Resour.">
        <title>The genomes of chicory, endive, great burdock and yacon provide insights into Asteraceae palaeo-polyploidization history and plant inulin production.</title>
        <authorList>
            <person name="Fan W."/>
            <person name="Wang S."/>
            <person name="Wang H."/>
            <person name="Wang A."/>
            <person name="Jiang F."/>
            <person name="Liu H."/>
            <person name="Zhao H."/>
            <person name="Xu D."/>
            <person name="Zhang Y."/>
        </authorList>
    </citation>
    <scope>NUCLEOTIDE SEQUENCE [LARGE SCALE GENOMIC DNA]</scope>
    <source>
        <strain evidence="2">cv. Punajuju</strain>
    </source>
</reference>
<reference evidence="1 2" key="2">
    <citation type="journal article" date="2022" name="Mol. Ecol. Resour.">
        <title>The genomes of chicory, endive, great burdock and yacon provide insights into Asteraceae paleo-polyploidization history and plant inulin production.</title>
        <authorList>
            <person name="Fan W."/>
            <person name="Wang S."/>
            <person name="Wang H."/>
            <person name="Wang A."/>
            <person name="Jiang F."/>
            <person name="Liu H."/>
            <person name="Zhao H."/>
            <person name="Xu D."/>
            <person name="Zhang Y."/>
        </authorList>
    </citation>
    <scope>NUCLEOTIDE SEQUENCE [LARGE SCALE GENOMIC DNA]</scope>
    <source>
        <strain evidence="2">cv. Punajuju</strain>
        <tissue evidence="1">Leaves</tissue>
    </source>
</reference>
<organism evidence="1 2">
    <name type="scientific">Cichorium intybus</name>
    <name type="common">Chicory</name>
    <dbReference type="NCBI Taxonomy" id="13427"/>
    <lineage>
        <taxon>Eukaryota</taxon>
        <taxon>Viridiplantae</taxon>
        <taxon>Streptophyta</taxon>
        <taxon>Embryophyta</taxon>
        <taxon>Tracheophyta</taxon>
        <taxon>Spermatophyta</taxon>
        <taxon>Magnoliopsida</taxon>
        <taxon>eudicotyledons</taxon>
        <taxon>Gunneridae</taxon>
        <taxon>Pentapetalae</taxon>
        <taxon>asterids</taxon>
        <taxon>campanulids</taxon>
        <taxon>Asterales</taxon>
        <taxon>Asteraceae</taxon>
        <taxon>Cichorioideae</taxon>
        <taxon>Cichorieae</taxon>
        <taxon>Cichoriinae</taxon>
        <taxon>Cichorium</taxon>
    </lineage>
</organism>
<accession>A0ACB9EZJ9</accession>
<protein>
    <submittedName>
        <fullName evidence="1">Uncharacterized protein</fullName>
    </submittedName>
</protein>
<proteinExistence type="predicted"/>
<name>A0ACB9EZJ9_CICIN</name>
<dbReference type="Proteomes" id="UP001055811">
    <property type="component" value="Linkage Group LG03"/>
</dbReference>
<dbReference type="EMBL" id="CM042011">
    <property type="protein sequence ID" value="KAI3764053.1"/>
    <property type="molecule type" value="Genomic_DNA"/>
</dbReference>
<evidence type="ECO:0000313" key="2">
    <source>
        <dbReference type="Proteomes" id="UP001055811"/>
    </source>
</evidence>
<keyword evidence="2" id="KW-1185">Reference proteome</keyword>
<gene>
    <name evidence="1" type="ORF">L2E82_14053</name>
</gene>
<comment type="caution">
    <text evidence="1">The sequence shown here is derived from an EMBL/GenBank/DDBJ whole genome shotgun (WGS) entry which is preliminary data.</text>
</comment>
<sequence length="104" mass="11905">METMEVIIEGQSTNVRVMESDDTLFEPKVVREEYNKQKSTEEETESEDDDEEDWEDKLSSHGSEDDRSEFLSDEDMVESIGILVANDSNLDHVTRKTGEEAVDV</sequence>
<evidence type="ECO:0000313" key="1">
    <source>
        <dbReference type="EMBL" id="KAI3764053.1"/>
    </source>
</evidence>